<comment type="similarity">
    <text evidence="2">Belongs to the TMEM19 family.</text>
</comment>
<dbReference type="GO" id="GO:0016020">
    <property type="term" value="C:membrane"/>
    <property type="evidence" value="ECO:0007669"/>
    <property type="project" value="UniProtKB-SubCell"/>
</dbReference>
<dbReference type="PANTHER" id="PTHR13353">
    <property type="entry name" value="TRANSMEMBRANE PROTEIN 19"/>
    <property type="match status" value="1"/>
</dbReference>
<accession>A0A540N3U8</accession>
<dbReference type="EMBL" id="VIEB01000127">
    <property type="protein sequence ID" value="TQE05190.1"/>
    <property type="molecule type" value="Genomic_DNA"/>
</dbReference>
<dbReference type="STRING" id="106549.A0A540N3U8"/>
<dbReference type="AlphaFoldDB" id="A0A540N3U8"/>
<reference evidence="7 8" key="1">
    <citation type="journal article" date="2019" name="G3 (Bethesda)">
        <title>Sequencing of a Wild Apple (Malus baccata) Genome Unravels the Differences Between Cultivated and Wild Apple Species Regarding Disease Resistance and Cold Tolerance.</title>
        <authorList>
            <person name="Chen X."/>
        </authorList>
    </citation>
    <scope>NUCLEOTIDE SEQUENCE [LARGE SCALE GENOMIC DNA]</scope>
    <source>
        <strain evidence="8">cv. Shandingzi</strain>
        <tissue evidence="7">Leaves</tissue>
    </source>
</reference>
<keyword evidence="8" id="KW-1185">Reference proteome</keyword>
<comment type="caution">
    <text evidence="7">The sequence shown here is derived from an EMBL/GenBank/DDBJ whole genome shotgun (WGS) entry which is preliminary data.</text>
</comment>
<comment type="subcellular location">
    <subcellularLocation>
        <location evidence="1">Membrane</location>
        <topology evidence="1">Multi-pass membrane protein</topology>
    </subcellularLocation>
</comment>
<evidence type="ECO:0000313" key="8">
    <source>
        <dbReference type="Proteomes" id="UP000315295"/>
    </source>
</evidence>
<evidence type="ECO:0000256" key="1">
    <source>
        <dbReference type="ARBA" id="ARBA00004141"/>
    </source>
</evidence>
<protein>
    <submittedName>
        <fullName evidence="7">Uncharacterized protein</fullName>
    </submittedName>
</protein>
<dbReference type="Proteomes" id="UP000315295">
    <property type="component" value="Unassembled WGS sequence"/>
</dbReference>
<proteinExistence type="inferred from homology"/>
<evidence type="ECO:0000256" key="2">
    <source>
        <dbReference type="ARBA" id="ARBA00009012"/>
    </source>
</evidence>
<name>A0A540N3U8_MALBA</name>
<organism evidence="7 8">
    <name type="scientific">Malus baccata</name>
    <name type="common">Siberian crab apple</name>
    <name type="synonym">Pyrus baccata</name>
    <dbReference type="NCBI Taxonomy" id="106549"/>
    <lineage>
        <taxon>Eukaryota</taxon>
        <taxon>Viridiplantae</taxon>
        <taxon>Streptophyta</taxon>
        <taxon>Embryophyta</taxon>
        <taxon>Tracheophyta</taxon>
        <taxon>Spermatophyta</taxon>
        <taxon>Magnoliopsida</taxon>
        <taxon>eudicotyledons</taxon>
        <taxon>Gunneridae</taxon>
        <taxon>Pentapetalae</taxon>
        <taxon>rosids</taxon>
        <taxon>fabids</taxon>
        <taxon>Rosales</taxon>
        <taxon>Rosaceae</taxon>
        <taxon>Amygdaloideae</taxon>
        <taxon>Maleae</taxon>
        <taxon>Malus</taxon>
    </lineage>
</organism>
<evidence type="ECO:0000256" key="5">
    <source>
        <dbReference type="ARBA" id="ARBA00023136"/>
    </source>
</evidence>
<keyword evidence="4 6" id="KW-1133">Transmembrane helix</keyword>
<evidence type="ECO:0000256" key="4">
    <source>
        <dbReference type="ARBA" id="ARBA00022989"/>
    </source>
</evidence>
<evidence type="ECO:0000256" key="6">
    <source>
        <dbReference type="SAM" id="Phobius"/>
    </source>
</evidence>
<gene>
    <name evidence="7" type="ORF">C1H46_009169</name>
</gene>
<feature type="transmembrane region" description="Helical" evidence="6">
    <location>
        <begin position="12"/>
        <end position="34"/>
    </location>
</feature>
<dbReference type="PANTHER" id="PTHR13353:SF14">
    <property type="entry name" value="PROTEIN PGR"/>
    <property type="match status" value="1"/>
</dbReference>
<sequence>MGTNGGFTKAGLLEAAAAAAGSVIGLTFVVFGFLTTKCAYNVALKQLVVIPISTLAGLGGSVIDSLSGATLQFSGFCTVRNKVR</sequence>
<dbReference type="Pfam" id="PF01940">
    <property type="entry name" value="DUF92"/>
    <property type="match status" value="1"/>
</dbReference>
<evidence type="ECO:0000256" key="3">
    <source>
        <dbReference type="ARBA" id="ARBA00022692"/>
    </source>
</evidence>
<dbReference type="InterPro" id="IPR002794">
    <property type="entry name" value="DUF92_TMEM19"/>
</dbReference>
<keyword evidence="3 6" id="KW-0812">Transmembrane</keyword>
<evidence type="ECO:0000313" key="7">
    <source>
        <dbReference type="EMBL" id="TQE05190.1"/>
    </source>
</evidence>
<keyword evidence="5 6" id="KW-0472">Membrane</keyword>